<name>A0AAW3I810_9BURK</name>
<reference evidence="1 2" key="1">
    <citation type="submission" date="2015-07" db="EMBL/GenBank/DDBJ databases">
        <title>Draft genome of Achromobacter spanius.</title>
        <authorList>
            <person name="Wang X."/>
        </authorList>
    </citation>
    <scope>NUCLEOTIDE SEQUENCE [LARGE SCALE GENOMIC DNA]</scope>
    <source>
        <strain evidence="1 2">CGMCC9173</strain>
    </source>
</reference>
<dbReference type="AlphaFoldDB" id="A0AAW3I810"/>
<evidence type="ECO:0000313" key="1">
    <source>
        <dbReference type="EMBL" id="KNE28252.1"/>
    </source>
</evidence>
<gene>
    <name evidence="1" type="ORF">AFM18_08840</name>
</gene>
<organism evidence="1 2">
    <name type="scientific">Achromobacter spanius</name>
    <dbReference type="NCBI Taxonomy" id="217203"/>
    <lineage>
        <taxon>Bacteria</taxon>
        <taxon>Pseudomonadati</taxon>
        <taxon>Pseudomonadota</taxon>
        <taxon>Betaproteobacteria</taxon>
        <taxon>Burkholderiales</taxon>
        <taxon>Alcaligenaceae</taxon>
        <taxon>Achromobacter</taxon>
    </lineage>
</organism>
<comment type="caution">
    <text evidence="1">The sequence shown here is derived from an EMBL/GenBank/DDBJ whole genome shotgun (WGS) entry which is preliminary data.</text>
</comment>
<dbReference type="Proteomes" id="UP000037511">
    <property type="component" value="Unassembled WGS sequence"/>
</dbReference>
<dbReference type="RefSeq" id="WP_050446417.1">
    <property type="nucleotide sequence ID" value="NZ_JAOEJJ010000016.1"/>
</dbReference>
<protein>
    <submittedName>
        <fullName evidence="1">Uncharacterized protein</fullName>
    </submittedName>
</protein>
<sequence>MPKHFFERDQLLTWFKGNATAADYVDMVCRIAHLWDDLIDRDKDVPDEEINQGFFEALVRLPRNAFYRTHFDHLNAVLINAVSNWQIATKLERDGGNYEKSIAFVLRSSYADLITQSALIVGGEKWACQVGEEVRKATHGETYDGYIKNLTQEASDRARMKAARQAKQN</sequence>
<accession>A0AAW3I810</accession>
<evidence type="ECO:0000313" key="2">
    <source>
        <dbReference type="Proteomes" id="UP000037511"/>
    </source>
</evidence>
<dbReference type="EMBL" id="LGVG01000008">
    <property type="protein sequence ID" value="KNE28252.1"/>
    <property type="molecule type" value="Genomic_DNA"/>
</dbReference>
<proteinExistence type="predicted"/>